<comment type="similarity">
    <text evidence="1">Belongs to the DprA/Smf family.</text>
</comment>
<evidence type="ECO:0000259" key="3">
    <source>
        <dbReference type="Pfam" id="PF02481"/>
    </source>
</evidence>
<dbReference type="Pfam" id="PF02481">
    <property type="entry name" value="DNA_processg_A"/>
    <property type="match status" value="1"/>
</dbReference>
<dbReference type="Gene3D" id="1.10.10.10">
    <property type="entry name" value="Winged helix-like DNA-binding domain superfamily/Winged helix DNA-binding domain"/>
    <property type="match status" value="1"/>
</dbReference>
<dbReference type="GO" id="GO:0009294">
    <property type="term" value="P:DNA-mediated transformation"/>
    <property type="evidence" value="ECO:0007669"/>
    <property type="project" value="InterPro"/>
</dbReference>
<dbReference type="InterPro" id="IPR010994">
    <property type="entry name" value="RuvA_2-like"/>
</dbReference>
<name>A0A351R9K5_9PROT</name>
<evidence type="ECO:0000313" key="6">
    <source>
        <dbReference type="Proteomes" id="UP000264313"/>
    </source>
</evidence>
<feature type="region of interest" description="Disordered" evidence="2">
    <location>
        <begin position="303"/>
        <end position="322"/>
    </location>
</feature>
<evidence type="ECO:0000259" key="4">
    <source>
        <dbReference type="Pfam" id="PF17782"/>
    </source>
</evidence>
<dbReference type="SUPFAM" id="SSF102405">
    <property type="entry name" value="MCP/YpsA-like"/>
    <property type="match status" value="1"/>
</dbReference>
<dbReference type="STRING" id="1132855.GCA_000384255_00379"/>
<dbReference type="InterPro" id="IPR003488">
    <property type="entry name" value="DprA"/>
</dbReference>
<dbReference type="EMBL" id="DNAA01000086">
    <property type="protein sequence ID" value="HBA08726.1"/>
    <property type="molecule type" value="Genomic_DNA"/>
</dbReference>
<sequence>MSINREEIAEKSLWVGLGSISGIGPQTYCSLLKAFGSPVNVYSASLSQLKEVVSANIASLINKGFDQDSFDDFAQWLLSPNNHLVTLADNEYPQSLLEISDPPPYLYAKGNLALLNQPSIAIVGSRNASVQGEKNAEAFAYDLCHHGLCIVSGLALGIDGAAHRGALKANGATIAVVGTGLDIVYPAKHRELAHQIVEHGLIVSEFALGTPSKPQNFPKRNRIISGLSLGCLVVEANIQSGSQITARMAAEQGREIFAIPGSIHSPMSKGCHQLIKQGAKLVDCLQDITEELKIQSRVDATASTATARHTHEHQKTDNTSVSPTERLLLDAMGFDPAPLERLVTLSGLTVAEVSSMLMLLELEGKVTSLSGGQYQKIM</sequence>
<dbReference type="InterPro" id="IPR057666">
    <property type="entry name" value="DrpA_SLOG"/>
</dbReference>
<dbReference type="SUPFAM" id="SSF47781">
    <property type="entry name" value="RuvA domain 2-like"/>
    <property type="match status" value="1"/>
</dbReference>
<dbReference type="InterPro" id="IPR041614">
    <property type="entry name" value="DprA_WH"/>
</dbReference>
<evidence type="ECO:0000256" key="1">
    <source>
        <dbReference type="ARBA" id="ARBA00006525"/>
    </source>
</evidence>
<evidence type="ECO:0000256" key="2">
    <source>
        <dbReference type="SAM" id="MobiDB-lite"/>
    </source>
</evidence>
<feature type="domain" description="Smf/DprA SLOG" evidence="3">
    <location>
        <begin position="84"/>
        <end position="292"/>
    </location>
</feature>
<dbReference type="AlphaFoldDB" id="A0A351R9K5"/>
<proteinExistence type="inferred from homology"/>
<accession>A0A351R9K5</accession>
<feature type="domain" description="DprA winged helix" evidence="4">
    <location>
        <begin position="318"/>
        <end position="372"/>
    </location>
</feature>
<dbReference type="NCBIfam" id="TIGR00732">
    <property type="entry name" value="dprA"/>
    <property type="match status" value="1"/>
</dbReference>
<dbReference type="Gene3D" id="3.40.50.450">
    <property type="match status" value="1"/>
</dbReference>
<dbReference type="Proteomes" id="UP000264313">
    <property type="component" value="Unassembled WGS sequence"/>
</dbReference>
<dbReference type="InterPro" id="IPR036388">
    <property type="entry name" value="WH-like_DNA-bd_sf"/>
</dbReference>
<reference evidence="5 6" key="1">
    <citation type="journal article" date="2018" name="Nat. Biotechnol.">
        <title>A standardized bacterial taxonomy based on genome phylogeny substantially revises the tree of life.</title>
        <authorList>
            <person name="Parks D.H."/>
            <person name="Chuvochina M."/>
            <person name="Waite D.W."/>
            <person name="Rinke C."/>
            <person name="Skarshewski A."/>
            <person name="Chaumeil P.A."/>
            <person name="Hugenholtz P."/>
        </authorList>
    </citation>
    <scope>NUCLEOTIDE SEQUENCE [LARGE SCALE GENOMIC DNA]</scope>
    <source>
        <strain evidence="5">UBA9958</strain>
    </source>
</reference>
<organism evidence="5 6">
    <name type="scientific">Methylotenera mobilis</name>
    <dbReference type="NCBI Taxonomy" id="359408"/>
    <lineage>
        <taxon>Bacteria</taxon>
        <taxon>Pseudomonadati</taxon>
        <taxon>Pseudomonadota</taxon>
        <taxon>Betaproteobacteria</taxon>
        <taxon>Nitrosomonadales</taxon>
        <taxon>Methylophilaceae</taxon>
        <taxon>Methylotenera</taxon>
    </lineage>
</organism>
<dbReference type="Pfam" id="PF17782">
    <property type="entry name" value="WHD_DprA"/>
    <property type="match status" value="1"/>
</dbReference>
<dbReference type="PANTHER" id="PTHR43022">
    <property type="entry name" value="PROTEIN SMF"/>
    <property type="match status" value="1"/>
</dbReference>
<dbReference type="PANTHER" id="PTHR43022:SF1">
    <property type="entry name" value="PROTEIN SMF"/>
    <property type="match status" value="1"/>
</dbReference>
<evidence type="ECO:0000313" key="5">
    <source>
        <dbReference type="EMBL" id="HBA08726.1"/>
    </source>
</evidence>
<comment type="caution">
    <text evidence="5">The sequence shown here is derived from an EMBL/GenBank/DDBJ whole genome shotgun (WGS) entry which is preliminary data.</text>
</comment>
<gene>
    <name evidence="5" type="primary">dprA</name>
    <name evidence="5" type="ORF">DCW48_03505</name>
</gene>
<protein>
    <submittedName>
        <fullName evidence="5">DNA-protecting protein DprA</fullName>
    </submittedName>
</protein>